<dbReference type="InterPro" id="IPR050377">
    <property type="entry name" value="Radical_SAM_PqqE_MftC-like"/>
</dbReference>
<dbReference type="PANTHER" id="PTHR11228">
    <property type="entry name" value="RADICAL SAM DOMAIN PROTEIN"/>
    <property type="match status" value="1"/>
</dbReference>
<dbReference type="InterPro" id="IPR013785">
    <property type="entry name" value="Aldolase_TIM"/>
</dbReference>
<dbReference type="PANTHER" id="PTHR11228:SF7">
    <property type="entry name" value="PQQA PEPTIDE CYCLASE"/>
    <property type="match status" value="1"/>
</dbReference>
<evidence type="ECO:0000259" key="1">
    <source>
        <dbReference type="Pfam" id="PF13186"/>
    </source>
</evidence>
<dbReference type="Pfam" id="PF13186">
    <property type="entry name" value="SPASM"/>
    <property type="match status" value="1"/>
</dbReference>
<protein>
    <recommendedName>
        <fullName evidence="1">4Fe4S-binding SPASM domain-containing protein</fullName>
    </recommendedName>
</protein>
<dbReference type="SUPFAM" id="SSF102114">
    <property type="entry name" value="Radical SAM enzymes"/>
    <property type="match status" value="1"/>
</dbReference>
<dbReference type="STRING" id="643562.Daes_0407"/>
<dbReference type="Gene3D" id="3.20.20.70">
    <property type="entry name" value="Aldolase class I"/>
    <property type="match status" value="1"/>
</dbReference>
<dbReference type="CDD" id="cd21109">
    <property type="entry name" value="SPASM"/>
    <property type="match status" value="1"/>
</dbReference>
<dbReference type="KEGG" id="das:Daes_0407"/>
<proteinExistence type="predicted"/>
<dbReference type="InterPro" id="IPR058240">
    <property type="entry name" value="rSAM_sf"/>
</dbReference>
<accession>E6VX25</accession>
<dbReference type="HOGENOM" id="CLU_962163_0_0_7"/>
<reference evidence="3" key="1">
    <citation type="submission" date="2010-12" db="EMBL/GenBank/DDBJ databases">
        <title>Complete sequence of Desulfovibrio aespoeensis Aspo-2.</title>
        <authorList>
            <consortium name="US DOE Joint Genome Institute"/>
            <person name="Lucas S."/>
            <person name="Copeland A."/>
            <person name="Lapidus A."/>
            <person name="Cheng J.-F."/>
            <person name="Goodwin L."/>
            <person name="Pitluck S."/>
            <person name="Chertkov O."/>
            <person name="Misra M."/>
            <person name="Detter J.C."/>
            <person name="Han C."/>
            <person name="Tapia R."/>
            <person name="Land M."/>
            <person name="Hauser L."/>
            <person name="Kyrpides N."/>
            <person name="Ivanova N."/>
            <person name="Ovchinnikova G."/>
            <person name="Pedersen K."/>
            <person name="Jagevall S."/>
            <person name="Hazen T."/>
            <person name="Woyke T."/>
        </authorList>
    </citation>
    <scope>NUCLEOTIDE SEQUENCE [LARGE SCALE GENOMIC DNA]</scope>
    <source>
        <strain evidence="3">ATCC 700646 / DSM 10631 / Aspo-2</strain>
    </source>
</reference>
<sequence>MCGFGGKPASPKRFITWQTLNLILDQVPSVPERVRLNGRGESTIHPAFIPMMEHVQSRYPQSIINLFSNLMVTNKDLVYSLAEKEVQLFISMDSPNALELESIRRGARFSILEKNIKRLAIMKRRPHVVFTIQEANLHRMVDMARYCIDRNMHIIFNTIRRDEGIEPFIEMVQNKREELAEAYRLIHALYDGTELNCLLPNSIQGIIIQENGTNQTFGGKKECPALREELCILHNGAVTPCNMFNPYEYGNILQERLGVILESEKRRWFLENNKAHSYCANCACMGGTA</sequence>
<dbReference type="Proteomes" id="UP000002191">
    <property type="component" value="Chromosome"/>
</dbReference>
<organism evidence="2 3">
    <name type="scientific">Pseudodesulfovibrio aespoeensis (strain ATCC 700646 / DSM 10631 / Aspo-2)</name>
    <name type="common">Desulfovibrio aespoeensis</name>
    <dbReference type="NCBI Taxonomy" id="643562"/>
    <lineage>
        <taxon>Bacteria</taxon>
        <taxon>Pseudomonadati</taxon>
        <taxon>Thermodesulfobacteriota</taxon>
        <taxon>Desulfovibrionia</taxon>
        <taxon>Desulfovibrionales</taxon>
        <taxon>Desulfovibrionaceae</taxon>
    </lineage>
</organism>
<dbReference type="AlphaFoldDB" id="E6VX25"/>
<reference evidence="2 3" key="2">
    <citation type="journal article" date="2014" name="Genome Announc.">
        <title>Complete Genome Sequence of the Subsurface, Mesophilic Sulfate-Reducing Bacterium Desulfovibrio aespoeensis Aspo-2.</title>
        <authorList>
            <person name="Pedersen K."/>
            <person name="Bengtsson A."/>
            <person name="Edlund J."/>
            <person name="Rabe L."/>
            <person name="Hazen T."/>
            <person name="Chakraborty R."/>
            <person name="Goodwin L."/>
            <person name="Shapiro N."/>
        </authorList>
    </citation>
    <scope>NUCLEOTIDE SEQUENCE [LARGE SCALE GENOMIC DNA]</scope>
    <source>
        <strain evidence="3">ATCC 700646 / DSM 10631 / Aspo-2</strain>
    </source>
</reference>
<dbReference type="eggNOG" id="COG0535">
    <property type="taxonomic scope" value="Bacteria"/>
</dbReference>
<name>E6VX25_PSEA9</name>
<keyword evidence="3" id="KW-1185">Reference proteome</keyword>
<dbReference type="InterPro" id="IPR023885">
    <property type="entry name" value="4Fe4S-binding_SPASM_dom"/>
</dbReference>
<gene>
    <name evidence="2" type="ordered locus">Daes_0407</name>
</gene>
<dbReference type="EMBL" id="CP002431">
    <property type="protein sequence ID" value="ADU61431.1"/>
    <property type="molecule type" value="Genomic_DNA"/>
</dbReference>
<feature type="domain" description="4Fe4S-binding SPASM" evidence="1">
    <location>
        <begin position="223"/>
        <end position="282"/>
    </location>
</feature>
<evidence type="ECO:0000313" key="3">
    <source>
        <dbReference type="Proteomes" id="UP000002191"/>
    </source>
</evidence>
<evidence type="ECO:0000313" key="2">
    <source>
        <dbReference type="EMBL" id="ADU61431.1"/>
    </source>
</evidence>